<evidence type="ECO:0000256" key="5">
    <source>
        <dbReference type="SAM" id="MobiDB-lite"/>
    </source>
</evidence>
<dbReference type="EnsemblMetazoa" id="PPA09628.1">
    <property type="protein sequence ID" value="PPA09628.1"/>
    <property type="gene ID" value="WBGene00099182"/>
</dbReference>
<evidence type="ECO:0000313" key="7">
    <source>
        <dbReference type="EnsemblMetazoa" id="PPA09628.1"/>
    </source>
</evidence>
<reference evidence="7" key="2">
    <citation type="submission" date="2022-06" db="UniProtKB">
        <authorList>
            <consortium name="EnsemblMetazoa"/>
        </authorList>
    </citation>
    <scope>IDENTIFICATION</scope>
    <source>
        <strain evidence="7">PS312</strain>
    </source>
</reference>
<keyword evidence="6" id="KW-0732">Signal</keyword>
<reference evidence="8" key="1">
    <citation type="journal article" date="2008" name="Nat. Genet.">
        <title>The Pristionchus pacificus genome provides a unique perspective on nematode lifestyle and parasitism.</title>
        <authorList>
            <person name="Dieterich C."/>
            <person name="Clifton S.W."/>
            <person name="Schuster L.N."/>
            <person name="Chinwalla A."/>
            <person name="Delehaunty K."/>
            <person name="Dinkelacker I."/>
            <person name="Fulton L."/>
            <person name="Fulton R."/>
            <person name="Godfrey J."/>
            <person name="Minx P."/>
            <person name="Mitreva M."/>
            <person name="Roeseler W."/>
            <person name="Tian H."/>
            <person name="Witte H."/>
            <person name="Yang S.P."/>
            <person name="Wilson R.K."/>
            <person name="Sommer R.J."/>
        </authorList>
    </citation>
    <scope>NUCLEOTIDE SEQUENCE [LARGE SCALE GENOMIC DNA]</scope>
    <source>
        <strain evidence="8">PS312</strain>
    </source>
</reference>
<dbReference type="PANTHER" id="PTHR13738">
    <property type="entry name" value="TROPONIN I"/>
    <property type="match status" value="1"/>
</dbReference>
<keyword evidence="2" id="KW-0514">Muscle protein</keyword>
<accession>A0A8R1U7A6</accession>
<evidence type="ECO:0000256" key="2">
    <source>
        <dbReference type="ARBA" id="ARBA00023179"/>
    </source>
</evidence>
<sequence length="299" mass="34188">MQHSLIVITTILSTISCYDAYSAYREQRSIYSRPDLDLHVRKPIGFVAGEPMADEENAQTQSDAQRKAAEREAKKAEVRKRLEESGKAGQKKKKGFLTPQRKKKLRKLLMFKAAEDLKKQQLIKDQERQKVLSQRTIPLPAVDGVEDKGKLESIYNDLFDRLCTLESEKFDINQLVLTKETEINELTIAVNDLRGKFVKPTLKKVSKYDNKFKKMAEVNKKEEKADFRNNLKTVKKENVFSMLSNDKKKEKPVWSKKGKEEEKKEEVKGAPVEVPPAEEAPAEQSEAEEVSEAEASEAE</sequence>
<dbReference type="OrthoDB" id="371899at2759"/>
<proteinExistence type="inferred from homology"/>
<evidence type="ECO:0000313" key="8">
    <source>
        <dbReference type="Proteomes" id="UP000005239"/>
    </source>
</evidence>
<evidence type="ECO:0000256" key="3">
    <source>
        <dbReference type="ARBA" id="ARBA00023203"/>
    </source>
</evidence>
<feature type="compositionally biased region" description="Basic and acidic residues" evidence="5">
    <location>
        <begin position="64"/>
        <end position="86"/>
    </location>
</feature>
<dbReference type="PANTHER" id="PTHR13738:SF18">
    <property type="entry name" value="TROPONIN I 2"/>
    <property type="match status" value="1"/>
</dbReference>
<dbReference type="GO" id="GO:0030172">
    <property type="term" value="F:troponin C binding"/>
    <property type="evidence" value="ECO:0007669"/>
    <property type="project" value="UniProtKB-ARBA"/>
</dbReference>
<keyword evidence="8" id="KW-1185">Reference proteome</keyword>
<dbReference type="Pfam" id="PF00992">
    <property type="entry name" value="Troponin"/>
    <property type="match status" value="1"/>
</dbReference>
<dbReference type="GO" id="GO:0005861">
    <property type="term" value="C:troponin complex"/>
    <property type="evidence" value="ECO:0000318"/>
    <property type="project" value="GO_Central"/>
</dbReference>
<feature type="region of interest" description="Disordered" evidence="5">
    <location>
        <begin position="238"/>
        <end position="299"/>
    </location>
</feature>
<feature type="region of interest" description="Disordered" evidence="5">
    <location>
        <begin position="50"/>
        <end position="96"/>
    </location>
</feature>
<comment type="function">
    <text evidence="4">Troponin I is the inhibitory subunit of troponin, the thin filament regulatory complex which confers calcium-sensitivity to muscle actomyosin ATPase activity.</text>
</comment>
<name>A0A2A6D105_PRIPA</name>
<dbReference type="InterPro" id="IPR001978">
    <property type="entry name" value="Troponin"/>
</dbReference>
<feature type="chain" id="PRO_5043680258" evidence="6">
    <location>
        <begin position="21"/>
        <end position="299"/>
    </location>
</feature>
<comment type="similarity">
    <text evidence="1">Belongs to the troponin I family.</text>
</comment>
<protein>
    <submittedName>
        <fullName evidence="7">Uncharacterized protein</fullName>
    </submittedName>
</protein>
<feature type="compositionally biased region" description="Basic and acidic residues" evidence="5">
    <location>
        <begin position="245"/>
        <end position="268"/>
    </location>
</feature>
<dbReference type="GO" id="GO:0003779">
    <property type="term" value="F:actin binding"/>
    <property type="evidence" value="ECO:0007669"/>
    <property type="project" value="UniProtKB-KW"/>
</dbReference>
<evidence type="ECO:0000256" key="4">
    <source>
        <dbReference type="ARBA" id="ARBA00058564"/>
    </source>
</evidence>
<dbReference type="InterPro" id="IPR038077">
    <property type="entry name" value="Troponin_sf"/>
</dbReference>
<dbReference type="Proteomes" id="UP000005239">
    <property type="component" value="Unassembled WGS sequence"/>
</dbReference>
<accession>A0A2A6D105</accession>
<evidence type="ECO:0000256" key="6">
    <source>
        <dbReference type="SAM" id="SignalP"/>
    </source>
</evidence>
<dbReference type="SUPFAM" id="SSF90250">
    <property type="entry name" value="Troponin coil-coiled subunits"/>
    <property type="match status" value="1"/>
</dbReference>
<dbReference type="Gene3D" id="1.20.5.350">
    <property type="match status" value="1"/>
</dbReference>
<organism evidence="7 8">
    <name type="scientific">Pristionchus pacificus</name>
    <name type="common">Parasitic nematode worm</name>
    <dbReference type="NCBI Taxonomy" id="54126"/>
    <lineage>
        <taxon>Eukaryota</taxon>
        <taxon>Metazoa</taxon>
        <taxon>Ecdysozoa</taxon>
        <taxon>Nematoda</taxon>
        <taxon>Chromadorea</taxon>
        <taxon>Rhabditida</taxon>
        <taxon>Rhabditina</taxon>
        <taxon>Diplogasteromorpha</taxon>
        <taxon>Diplogasteroidea</taxon>
        <taxon>Neodiplogasteridae</taxon>
        <taxon>Pristionchus</taxon>
    </lineage>
</organism>
<keyword evidence="3" id="KW-0009">Actin-binding</keyword>
<feature type="compositionally biased region" description="Acidic residues" evidence="5">
    <location>
        <begin position="285"/>
        <end position="299"/>
    </location>
</feature>
<evidence type="ECO:0000256" key="1">
    <source>
        <dbReference type="ARBA" id="ARBA00009930"/>
    </source>
</evidence>
<gene>
    <name evidence="7" type="primary">WBGene00099182</name>
</gene>
<dbReference type="GO" id="GO:0006936">
    <property type="term" value="P:muscle contraction"/>
    <property type="evidence" value="ECO:0000318"/>
    <property type="project" value="GO_Central"/>
</dbReference>
<feature type="compositionally biased region" description="Low complexity" evidence="5">
    <location>
        <begin position="269"/>
        <end position="284"/>
    </location>
</feature>
<dbReference type="FunFam" id="1.20.5.350:FF:000005">
    <property type="entry name" value="Troponin I 1"/>
    <property type="match status" value="1"/>
</dbReference>
<dbReference type="AlphaFoldDB" id="A0A2A6D105"/>
<dbReference type="InterPro" id="IPR050875">
    <property type="entry name" value="Troponin_I"/>
</dbReference>
<feature type="signal peptide" evidence="6">
    <location>
        <begin position="1"/>
        <end position="20"/>
    </location>
</feature>